<feature type="compositionally biased region" description="Basic and acidic residues" evidence="1">
    <location>
        <begin position="229"/>
        <end position="238"/>
    </location>
</feature>
<evidence type="ECO:0000259" key="2">
    <source>
        <dbReference type="Pfam" id="PF07727"/>
    </source>
</evidence>
<dbReference type="AlphaFoldDB" id="A0A6L2NYN1"/>
<dbReference type="Pfam" id="PF07727">
    <property type="entry name" value="RVT_2"/>
    <property type="match status" value="2"/>
</dbReference>
<proteinExistence type="predicted"/>
<dbReference type="EMBL" id="BKCJ010010388">
    <property type="protein sequence ID" value="GEU91368.1"/>
    <property type="molecule type" value="Genomic_DNA"/>
</dbReference>
<name>A0A6L2NYN1_TANCI</name>
<dbReference type="CDD" id="cd09272">
    <property type="entry name" value="RNase_HI_RT_Ty1"/>
    <property type="match status" value="1"/>
</dbReference>
<sequence length="1212" mass="137930">MLFTMPSWKQVSQELKTVSYHKLYDILKKHQNKVNEIKAERLARTANPLALITQQQPVYHPQPHLTHYTQNSSTKLQQAATKNREKPIVNYPQPIYNQEPAMVAEDDKMDETDDEPDDQELKAHYLYMEHIQEVTLDAANNYGPIFDVEPLQKVKNDNDNYNVFANDREHPEQPESINDTYLAKQDDTNITIDSLDMSTNGETIDQDDDDLAKERDLLASLIEKLKCEIDDSKNREDTNQSSSPPIEPPKASQMVSSMTKDEAGNEVEVSPVTAQQILAMTKERKAKSTLHMAILDEHLARFHGIKDVKTLWAAIKTRFSEGLDKGYDRFQRLLSLLEIHGADNLDIDDLYNNLKVYEADIKGSSGSFSNLQNAAFVSAESTSSTNDLNAAYSVSTATSHTRNLGNMGRDAGNAGYKGRDNVGFDKTKVECFNCHRRWHFARDYKTARNLGNMGRDAGNAGYKGRDNGKRLAREEDEKALGHPYQALKNKGIFDSRCSRHMTGNKAYLADYQEINDGGFVAFGSSKGKITGKEGKAAQSHPALVIKLHNKTPYELLNGRSPRLDFIRPFGCPVTILNILDPLGKFEGKADEGFLVGYSVTSKAFQEVSDQHYIVLPLWSSVSSTYNSSDDKAEDDKPKDDTGSKTVVKPVNKEDQAYRDTLERLMSQEKEASDATDSLSKEFEQGDGGPSYPHLDAFIPDDTLLHVDSQIPNLEDTVELRSTDIFTIAYDNELDTFTSPIQSVGTEADFNHMESSTIFSPIPTHRVHIDHPKDQILGDPRSAVQTRGMAKKSFGAHAFVSYIHMQRRTNHKDYKNCLFACFLSQMEPKKVAQALDDKSWVEAMQDELLQFSLQKVWRLVDLPYGKKAIGTKWMYRNKKDERVIVVRNKARLVAQGHRKEEGIDYDEVFASMARIEAIKIFLAFASFMGFIIYQMDVKSAFLYAIIEKECMGIIDKTLFIKTNKDDIMLVQVYVDDIIFGSTKKSLCDEFEAMMHKRFQMSFIGELTFFLGLQTQKPLVKDEEAADVDVHLYRSMIGSLMYLKGQPKFGLWYPRDSPFDLEAYSDNDYAGANLDRKSTTRGCHFLGRRLISWQWKKQTIVVTSTTKAEYVAAANYYGQVLWIQNQMLDYGFNFMNTKIYIDNESIICIVKNPMYHSKTKHIEIRHHFIRDSYEKKLIQVLKIHIADNVVDLLTKAFDVSKFNFLKANIRMLNL</sequence>
<organism evidence="3">
    <name type="scientific">Tanacetum cinerariifolium</name>
    <name type="common">Dalmatian daisy</name>
    <name type="synonym">Chrysanthemum cinerariifolium</name>
    <dbReference type="NCBI Taxonomy" id="118510"/>
    <lineage>
        <taxon>Eukaryota</taxon>
        <taxon>Viridiplantae</taxon>
        <taxon>Streptophyta</taxon>
        <taxon>Embryophyta</taxon>
        <taxon>Tracheophyta</taxon>
        <taxon>Spermatophyta</taxon>
        <taxon>Magnoliopsida</taxon>
        <taxon>eudicotyledons</taxon>
        <taxon>Gunneridae</taxon>
        <taxon>Pentapetalae</taxon>
        <taxon>asterids</taxon>
        <taxon>campanulids</taxon>
        <taxon>Asterales</taxon>
        <taxon>Asteraceae</taxon>
        <taxon>Asteroideae</taxon>
        <taxon>Anthemideae</taxon>
        <taxon>Anthemidinae</taxon>
        <taxon>Tanacetum</taxon>
    </lineage>
</organism>
<evidence type="ECO:0000313" key="3">
    <source>
        <dbReference type="EMBL" id="GEU91368.1"/>
    </source>
</evidence>
<feature type="region of interest" description="Disordered" evidence="1">
    <location>
        <begin position="625"/>
        <end position="652"/>
    </location>
</feature>
<dbReference type="SUPFAM" id="SSF56672">
    <property type="entry name" value="DNA/RNA polymerases"/>
    <property type="match status" value="1"/>
</dbReference>
<dbReference type="PANTHER" id="PTHR11439:SF495">
    <property type="entry name" value="REVERSE TRANSCRIPTASE, RNA-DEPENDENT DNA POLYMERASE-RELATED"/>
    <property type="match status" value="1"/>
</dbReference>
<feature type="domain" description="Reverse transcriptase Ty1/copia-type" evidence="2">
    <location>
        <begin position="854"/>
        <end position="948"/>
    </location>
</feature>
<gene>
    <name evidence="3" type="ORF">Tci_063346</name>
</gene>
<evidence type="ECO:0000256" key="1">
    <source>
        <dbReference type="SAM" id="MobiDB-lite"/>
    </source>
</evidence>
<accession>A0A6L2NYN1</accession>
<feature type="compositionally biased region" description="Basic and acidic residues" evidence="1">
    <location>
        <begin position="628"/>
        <end position="642"/>
    </location>
</feature>
<feature type="region of interest" description="Disordered" evidence="1">
    <location>
        <begin position="666"/>
        <end position="694"/>
    </location>
</feature>
<protein>
    <recommendedName>
        <fullName evidence="2">Reverse transcriptase Ty1/copia-type domain-containing protein</fullName>
    </recommendedName>
</protein>
<dbReference type="PANTHER" id="PTHR11439">
    <property type="entry name" value="GAG-POL-RELATED RETROTRANSPOSON"/>
    <property type="match status" value="1"/>
</dbReference>
<reference evidence="3" key="1">
    <citation type="journal article" date="2019" name="Sci. Rep.">
        <title>Draft genome of Tanacetum cinerariifolium, the natural source of mosquito coil.</title>
        <authorList>
            <person name="Yamashiro T."/>
            <person name="Shiraishi A."/>
            <person name="Satake H."/>
            <person name="Nakayama K."/>
        </authorList>
    </citation>
    <scope>NUCLEOTIDE SEQUENCE</scope>
</reference>
<dbReference type="InterPro" id="IPR013103">
    <property type="entry name" value="RVT_2"/>
</dbReference>
<feature type="region of interest" description="Disordered" evidence="1">
    <location>
        <begin position="229"/>
        <end position="268"/>
    </location>
</feature>
<dbReference type="InterPro" id="IPR043502">
    <property type="entry name" value="DNA/RNA_pol_sf"/>
</dbReference>
<feature type="compositionally biased region" description="Basic and acidic residues" evidence="1">
    <location>
        <begin position="666"/>
        <end position="683"/>
    </location>
</feature>
<comment type="caution">
    <text evidence="3">The sequence shown here is derived from an EMBL/GenBank/DDBJ whole genome shotgun (WGS) entry which is preliminary data.</text>
</comment>
<feature type="domain" description="Reverse transcriptase Ty1/copia-type" evidence="2">
    <location>
        <begin position="955"/>
        <end position="1013"/>
    </location>
</feature>